<dbReference type="Gene3D" id="1.10.340.70">
    <property type="match status" value="1"/>
</dbReference>
<dbReference type="GO" id="GO:0006310">
    <property type="term" value="P:DNA recombination"/>
    <property type="evidence" value="ECO:0007669"/>
    <property type="project" value="UniProtKB-KW"/>
</dbReference>
<keyword evidence="2" id="KW-0645">Protease</keyword>
<dbReference type="InterPro" id="IPR000953">
    <property type="entry name" value="Chromo/chromo_shadow_dom"/>
</dbReference>
<keyword evidence="15" id="KW-0233">DNA recombination</keyword>
<dbReference type="Pfam" id="PF00385">
    <property type="entry name" value="Chromo"/>
    <property type="match status" value="1"/>
</dbReference>
<proteinExistence type="predicted"/>
<feature type="compositionally biased region" description="Basic and acidic residues" evidence="17">
    <location>
        <begin position="1258"/>
        <end position="1297"/>
    </location>
</feature>
<dbReference type="CDD" id="cd01647">
    <property type="entry name" value="RT_LTR"/>
    <property type="match status" value="1"/>
</dbReference>
<keyword evidence="11" id="KW-0229">DNA integration</keyword>
<dbReference type="Pfam" id="PF00665">
    <property type="entry name" value="rve"/>
    <property type="match status" value="1"/>
</dbReference>
<reference evidence="21" key="1">
    <citation type="submission" date="2024-01" db="EMBL/GenBank/DDBJ databases">
        <authorList>
            <person name="Webb A."/>
        </authorList>
    </citation>
    <scope>NUCLEOTIDE SEQUENCE</scope>
    <source>
        <strain evidence="21">Pm1</strain>
    </source>
</reference>
<evidence type="ECO:0000313" key="21">
    <source>
        <dbReference type="EMBL" id="CAK7927405.1"/>
    </source>
</evidence>
<feature type="region of interest" description="Disordered" evidence="17">
    <location>
        <begin position="1436"/>
        <end position="1465"/>
    </location>
</feature>
<protein>
    <recommendedName>
        <fullName evidence="23">Reverse transcriptase</fullName>
    </recommendedName>
</protein>
<dbReference type="InterPro" id="IPR001584">
    <property type="entry name" value="Integrase_cat-core"/>
</dbReference>
<evidence type="ECO:0000256" key="2">
    <source>
        <dbReference type="ARBA" id="ARBA00022670"/>
    </source>
</evidence>
<dbReference type="Pfam" id="PF17921">
    <property type="entry name" value="Integrase_H2C2"/>
    <property type="match status" value="1"/>
</dbReference>
<dbReference type="InterPro" id="IPR023779">
    <property type="entry name" value="Chromodomain_CS"/>
</dbReference>
<dbReference type="InterPro" id="IPR036397">
    <property type="entry name" value="RNaseH_sf"/>
</dbReference>
<feature type="domain" description="Chromo" evidence="18">
    <location>
        <begin position="1383"/>
        <end position="1444"/>
    </location>
</feature>
<evidence type="ECO:0000256" key="3">
    <source>
        <dbReference type="ARBA" id="ARBA00022679"/>
    </source>
</evidence>
<evidence type="ECO:0000256" key="1">
    <source>
        <dbReference type="ARBA" id="ARBA00004123"/>
    </source>
</evidence>
<keyword evidence="8" id="KW-0255">Endonuclease</keyword>
<dbReference type="GO" id="GO:0046872">
    <property type="term" value="F:metal ion binding"/>
    <property type="evidence" value="ECO:0007669"/>
    <property type="project" value="UniProtKB-KW"/>
</dbReference>
<feature type="region of interest" description="Disordered" evidence="17">
    <location>
        <begin position="135"/>
        <end position="162"/>
    </location>
</feature>
<gene>
    <name evidence="21" type="ORF">PM001_LOCUS12555</name>
</gene>
<evidence type="ECO:0000256" key="7">
    <source>
        <dbReference type="ARBA" id="ARBA00022750"/>
    </source>
</evidence>
<dbReference type="PANTHER" id="PTHR37984:SF5">
    <property type="entry name" value="PROTEIN NYNRIN-LIKE"/>
    <property type="match status" value="1"/>
</dbReference>
<evidence type="ECO:0000256" key="14">
    <source>
        <dbReference type="ARBA" id="ARBA00023125"/>
    </source>
</evidence>
<dbReference type="PROSITE" id="PS50994">
    <property type="entry name" value="INTEGRASE"/>
    <property type="match status" value="1"/>
</dbReference>
<dbReference type="SUPFAM" id="SSF54160">
    <property type="entry name" value="Chromo domain-like"/>
    <property type="match status" value="1"/>
</dbReference>
<organism evidence="21 22">
    <name type="scientific">Peronospora matthiolae</name>
    <dbReference type="NCBI Taxonomy" id="2874970"/>
    <lineage>
        <taxon>Eukaryota</taxon>
        <taxon>Sar</taxon>
        <taxon>Stramenopiles</taxon>
        <taxon>Oomycota</taxon>
        <taxon>Peronosporomycetes</taxon>
        <taxon>Peronosporales</taxon>
        <taxon>Peronosporaceae</taxon>
        <taxon>Peronospora</taxon>
    </lineage>
</organism>
<keyword evidence="3" id="KW-0808">Transferase</keyword>
<evidence type="ECO:0000256" key="12">
    <source>
        <dbReference type="ARBA" id="ARBA00022918"/>
    </source>
</evidence>
<evidence type="ECO:0000259" key="18">
    <source>
        <dbReference type="PROSITE" id="PS50013"/>
    </source>
</evidence>
<sequence length="1465" mass="165004">MPAACSSDGHLMNVLERPQACGCTTSECDGLTCGTVVSTTAQNLSVPNGYTSEQSYGGCEETQAAPKVHHSNKSGGLGQRCIPSGEHLEEKQSIAQVKRNDNPRSTGESFVEDLAVVAQPQLEEVKGISPKITNTAEISSPKPAGISPREAEGISPSKPEGISPQEMTETLNVIVNNGSSVGAYTLDLIAPPKLTSEITQLPTLGHKRFLRDLRSGKVKQICVLVADDECVTDIRSATVFTENERVLSSSSMDESVLDEKTRIERYDSQSWESLKTNPLYEDLVEFKDVFPETVPCELPKDKGIRHEVELKPGSKYCVMKQWPLPREQVLAIDKFFADRLAAGHVRESTSPHSSPTFCVRKATGGWRIVHAFNKLNAATVPAQTPVPRKDVIIDGMSKSTIFSSMDLMDGFYQILMRERDIPYTAVSTPSGMLWEWLVMPQGLSNAPATFNRCDTHLLRPVREFAPSYFDDVFTHSRAMDGNSDVEVHRYHVRQVLTIMRKHQLYANLKKCIFAASGIPLLGCIVGKNGVRPDPEKIKAITDWPVPVDVKGLRKFLGLAAYLHKYSRNYAEMTVHLSRLLKKNERWLWNAECQRSFEGIKQSLIQSPVLAIADQDRPFHVVCDASDFAIGCALMQYDLEGVECVVCYQSRQLQPAERNYPVHDKERLAMKYALAKFRVYLLGDRPFIVYTDHASLRTAVNSPHLSRRMARWLSFFAEYNFTVEYKPGRLNVVADALSRRPDFEPFAKPNSETVTVAIMTSSVPSTTLYDDVRRAYAQDGEIVKFLTHLSQPSRESLKRMSSAYRSASDRYSTRNGLLYCTAVSGDARRVVIPDDTDLRLRIMFEYHDAPIGGHRGREKTYLTVSRDFYWPRQYQFVRKYVRACEVCQRVKSSPSLRAPLQPLTVPAECWESISMDFVFGLPKDARGNTGILVFVDRFSKMAHLVAVPETITASGCACVFIDTIFRLHGLPRELVSDRDPRFTADFWRSVFKSLGTRLKMSTSDHPGSDGQTERANRVPEEIFRGYVHSFKSWSEFLPMVEFAINNSVHASTTHTPFYVNGLRHPRVPTLLECNSGLRVGGTRASKNRFGSRSSRSDEEVIAFDADIDNIDIEEDDASESAEALTEEKVDVAAVRSQRTEANESSDEFILARETVVRFVQDSIAEAVDKQKQNADKNGRANTLLFNKGDLVLLSTVSLPKHVVTNLGSSKLLPKYIGPFRVLHRLGNAYTIELPRKMRTHPTFYVGRLKPYHQYAASSDEERPCAQASRREPCAPDGGHRQGSEEQLSHPETDQQSHELPLARHEEMLEISRSRAEQRQTQLDASRQCPPFGDAYSAHVRDRRVTLALRDQRSSREHTDPHDRVESVFPPPPPLLEDSRGGQRYLVEQLLNHRDVNGRRTIYLVRWRGYPPSWDSWEPRSQLMIDVLGLVEQYDAAHPVPQKDRRRKSSRHGRKGISGCQSLRTSQ</sequence>
<dbReference type="FunFam" id="1.10.340.70:FF:000001">
    <property type="entry name" value="Retrovirus-related Pol polyprotein from transposon gypsy-like Protein"/>
    <property type="match status" value="1"/>
</dbReference>
<dbReference type="InterPro" id="IPR016197">
    <property type="entry name" value="Chromo-like_dom_sf"/>
</dbReference>
<dbReference type="InterPro" id="IPR043502">
    <property type="entry name" value="DNA/RNA_pol_sf"/>
</dbReference>
<feature type="region of interest" description="Disordered" evidence="17">
    <location>
        <begin position="1310"/>
        <end position="1334"/>
    </location>
</feature>
<dbReference type="GO" id="GO:0005634">
    <property type="term" value="C:nucleus"/>
    <property type="evidence" value="ECO:0007669"/>
    <property type="project" value="UniProtKB-SubCell"/>
</dbReference>
<evidence type="ECO:0000313" key="22">
    <source>
        <dbReference type="Proteomes" id="UP001162060"/>
    </source>
</evidence>
<dbReference type="SMART" id="SM00298">
    <property type="entry name" value="CHROMO"/>
    <property type="match status" value="1"/>
</dbReference>
<keyword evidence="5" id="KW-0540">Nuclease</keyword>
<dbReference type="GO" id="GO:0003887">
    <property type="term" value="F:DNA-directed DNA polymerase activity"/>
    <property type="evidence" value="ECO:0007669"/>
    <property type="project" value="UniProtKB-KW"/>
</dbReference>
<evidence type="ECO:0000256" key="8">
    <source>
        <dbReference type="ARBA" id="ARBA00022759"/>
    </source>
</evidence>
<dbReference type="PROSITE" id="PS00598">
    <property type="entry name" value="CHROMO_1"/>
    <property type="match status" value="1"/>
</dbReference>
<name>A0AAV1U1T3_9STRA</name>
<evidence type="ECO:0008006" key="23">
    <source>
        <dbReference type="Google" id="ProtNLM"/>
    </source>
</evidence>
<dbReference type="Proteomes" id="UP001162060">
    <property type="component" value="Unassembled WGS sequence"/>
</dbReference>
<dbReference type="InterPro" id="IPR041588">
    <property type="entry name" value="Integrase_H2C2"/>
</dbReference>
<keyword evidence="16" id="KW-0539">Nucleus</keyword>
<feature type="region of interest" description="Disordered" evidence="17">
    <location>
        <begin position="1348"/>
        <end position="1377"/>
    </location>
</feature>
<dbReference type="InterPro" id="IPR012337">
    <property type="entry name" value="RNaseH-like_sf"/>
</dbReference>
<dbReference type="InterPro" id="IPR050951">
    <property type="entry name" value="Retrovirus_Pol_polyprotein"/>
</dbReference>
<feature type="region of interest" description="Disordered" evidence="17">
    <location>
        <begin position="1256"/>
        <end position="1297"/>
    </location>
</feature>
<keyword evidence="6" id="KW-0479">Metal-binding</keyword>
<comment type="subcellular location">
    <subcellularLocation>
        <location evidence="1">Nucleus</location>
    </subcellularLocation>
</comment>
<accession>A0AAV1U1T3</accession>
<evidence type="ECO:0000256" key="15">
    <source>
        <dbReference type="ARBA" id="ARBA00023172"/>
    </source>
</evidence>
<evidence type="ECO:0000256" key="9">
    <source>
        <dbReference type="ARBA" id="ARBA00022801"/>
    </source>
</evidence>
<dbReference type="GO" id="GO:0003677">
    <property type="term" value="F:DNA binding"/>
    <property type="evidence" value="ECO:0007669"/>
    <property type="project" value="UniProtKB-KW"/>
</dbReference>
<dbReference type="InterPro" id="IPR041373">
    <property type="entry name" value="RT_RNaseH"/>
</dbReference>
<dbReference type="SUPFAM" id="SSF56672">
    <property type="entry name" value="DNA/RNA polymerases"/>
    <property type="match status" value="1"/>
</dbReference>
<keyword evidence="7" id="KW-0064">Aspartyl protease</keyword>
<evidence type="ECO:0000256" key="17">
    <source>
        <dbReference type="SAM" id="MobiDB-lite"/>
    </source>
</evidence>
<feature type="domain" description="Reverse transcriptase" evidence="19">
    <location>
        <begin position="340"/>
        <end position="525"/>
    </location>
</feature>
<evidence type="ECO:0000256" key="10">
    <source>
        <dbReference type="ARBA" id="ARBA00022842"/>
    </source>
</evidence>
<keyword evidence="10" id="KW-0460">Magnesium</keyword>
<evidence type="ECO:0000259" key="20">
    <source>
        <dbReference type="PROSITE" id="PS50994"/>
    </source>
</evidence>
<dbReference type="Pfam" id="PF17917">
    <property type="entry name" value="RT_RNaseH"/>
    <property type="match status" value="1"/>
</dbReference>
<evidence type="ECO:0000256" key="6">
    <source>
        <dbReference type="ARBA" id="ARBA00022723"/>
    </source>
</evidence>
<feature type="compositionally biased region" description="Basic residues" evidence="17">
    <location>
        <begin position="1442"/>
        <end position="1453"/>
    </location>
</feature>
<dbReference type="Gene3D" id="3.30.420.10">
    <property type="entry name" value="Ribonuclease H-like superfamily/Ribonuclease H"/>
    <property type="match status" value="1"/>
</dbReference>
<evidence type="ECO:0000256" key="4">
    <source>
        <dbReference type="ARBA" id="ARBA00022695"/>
    </source>
</evidence>
<keyword evidence="12" id="KW-0695">RNA-directed DNA polymerase</keyword>
<evidence type="ECO:0000256" key="11">
    <source>
        <dbReference type="ARBA" id="ARBA00022908"/>
    </source>
</evidence>
<dbReference type="PROSITE" id="PS50013">
    <property type="entry name" value="CHROMO_2"/>
    <property type="match status" value="1"/>
</dbReference>
<dbReference type="GO" id="GO:0003964">
    <property type="term" value="F:RNA-directed DNA polymerase activity"/>
    <property type="evidence" value="ECO:0007669"/>
    <property type="project" value="UniProtKB-KW"/>
</dbReference>
<dbReference type="InterPro" id="IPR043128">
    <property type="entry name" value="Rev_trsase/Diguanyl_cyclase"/>
</dbReference>
<dbReference type="PANTHER" id="PTHR37984">
    <property type="entry name" value="PROTEIN CBG26694"/>
    <property type="match status" value="1"/>
</dbReference>
<dbReference type="Gene3D" id="3.10.10.10">
    <property type="entry name" value="HIV Type 1 Reverse Transcriptase, subunit A, domain 1"/>
    <property type="match status" value="1"/>
</dbReference>
<keyword evidence="4" id="KW-0548">Nucleotidyltransferase</keyword>
<dbReference type="InterPro" id="IPR023780">
    <property type="entry name" value="Chromo_domain"/>
</dbReference>
<dbReference type="InterPro" id="IPR056924">
    <property type="entry name" value="SH3_Tf2-1"/>
</dbReference>
<feature type="region of interest" description="Disordered" evidence="17">
    <location>
        <begin position="63"/>
        <end position="83"/>
    </location>
</feature>
<feature type="compositionally biased region" description="Basic and acidic residues" evidence="17">
    <location>
        <begin position="1348"/>
        <end position="1364"/>
    </location>
</feature>
<dbReference type="Pfam" id="PF24626">
    <property type="entry name" value="SH3_Tf2-1"/>
    <property type="match status" value="1"/>
</dbReference>
<dbReference type="Gene3D" id="3.30.70.270">
    <property type="match status" value="2"/>
</dbReference>
<dbReference type="GO" id="GO:0015074">
    <property type="term" value="P:DNA integration"/>
    <property type="evidence" value="ECO:0007669"/>
    <property type="project" value="UniProtKB-KW"/>
</dbReference>
<dbReference type="InterPro" id="IPR000477">
    <property type="entry name" value="RT_dom"/>
</dbReference>
<feature type="domain" description="Integrase catalytic" evidence="20">
    <location>
        <begin position="897"/>
        <end position="1063"/>
    </location>
</feature>
<dbReference type="EMBL" id="CAKLBY020000109">
    <property type="protein sequence ID" value="CAK7927405.1"/>
    <property type="molecule type" value="Genomic_DNA"/>
</dbReference>
<dbReference type="Gene3D" id="2.40.50.40">
    <property type="match status" value="1"/>
</dbReference>
<dbReference type="Pfam" id="PF00078">
    <property type="entry name" value="RVT_1"/>
    <property type="match status" value="1"/>
</dbReference>
<dbReference type="GO" id="GO:0004519">
    <property type="term" value="F:endonuclease activity"/>
    <property type="evidence" value="ECO:0007669"/>
    <property type="project" value="UniProtKB-KW"/>
</dbReference>
<dbReference type="CDD" id="cd09274">
    <property type="entry name" value="RNase_HI_RT_Ty3"/>
    <property type="match status" value="1"/>
</dbReference>
<evidence type="ECO:0000259" key="19">
    <source>
        <dbReference type="PROSITE" id="PS50878"/>
    </source>
</evidence>
<evidence type="ECO:0000256" key="16">
    <source>
        <dbReference type="ARBA" id="ARBA00023242"/>
    </source>
</evidence>
<dbReference type="GO" id="GO:0004190">
    <property type="term" value="F:aspartic-type endopeptidase activity"/>
    <property type="evidence" value="ECO:0007669"/>
    <property type="project" value="UniProtKB-KW"/>
</dbReference>
<comment type="caution">
    <text evidence="21">The sequence shown here is derived from an EMBL/GenBank/DDBJ whole genome shotgun (WGS) entry which is preliminary data.</text>
</comment>
<evidence type="ECO:0000256" key="13">
    <source>
        <dbReference type="ARBA" id="ARBA00022932"/>
    </source>
</evidence>
<dbReference type="PROSITE" id="PS50878">
    <property type="entry name" value="RT_POL"/>
    <property type="match status" value="1"/>
</dbReference>
<evidence type="ECO:0000256" key="5">
    <source>
        <dbReference type="ARBA" id="ARBA00022722"/>
    </source>
</evidence>
<dbReference type="SUPFAM" id="SSF53098">
    <property type="entry name" value="Ribonuclease H-like"/>
    <property type="match status" value="1"/>
</dbReference>
<dbReference type="FunFam" id="3.30.70.270:FF:000063">
    <property type="entry name" value="Zinc knuckle domaincontaining protein"/>
    <property type="match status" value="1"/>
</dbReference>
<dbReference type="GO" id="GO:0006508">
    <property type="term" value="P:proteolysis"/>
    <property type="evidence" value="ECO:0007669"/>
    <property type="project" value="UniProtKB-KW"/>
</dbReference>
<keyword evidence="13" id="KW-0239">DNA-directed DNA polymerase</keyword>
<keyword evidence="9" id="KW-0378">Hydrolase</keyword>
<keyword evidence="14" id="KW-0238">DNA-binding</keyword>